<dbReference type="EMBL" id="CP000497">
    <property type="protein sequence ID" value="ABN65830.2"/>
    <property type="molecule type" value="Genomic_DNA"/>
</dbReference>
<dbReference type="STRING" id="322104.A3LS17"/>
<dbReference type="RefSeq" id="XP_001383859.2">
    <property type="nucleotide sequence ID" value="XM_001383822.1"/>
</dbReference>
<evidence type="ECO:0000313" key="1">
    <source>
        <dbReference type="EMBL" id="ABN65830.2"/>
    </source>
</evidence>
<name>A3LS17_PICST</name>
<protein>
    <submittedName>
        <fullName evidence="1">Uncharacterized protein</fullName>
    </submittedName>
</protein>
<dbReference type="PANTHER" id="PTHR36986">
    <property type="entry name" value="UPF0643 PROTEIN PB2B2.08"/>
    <property type="match status" value="1"/>
</dbReference>
<proteinExistence type="predicted"/>
<accession>A3LS17</accession>
<dbReference type="HOGENOM" id="CLU_068116_2_0_1"/>
<sequence>MAPHTRQATATIEDDQDLLVPVHDHKKRHLDVRDVVEIRSSPYYDKSHWLDLKTLEEPYKVLALALQSFQPVTEKYAFDPYQEAFNISEVIELAKDYSKQLQVDFPKTTLYVIAFRSILYAEVQASAEKRQFLAKVDNDSHIEANVSGGLLKYWFGTPDDVHGQNLATCWWVSKQHAKNGGGGEAHRSGMKAVRSWFEHWQVEEYELIIEKDIASYNFNRVA</sequence>
<organism evidence="1 2">
    <name type="scientific">Scheffersomyces stipitis (strain ATCC 58785 / CBS 6054 / NBRC 10063 / NRRL Y-11545)</name>
    <name type="common">Yeast</name>
    <name type="synonym">Pichia stipitis</name>
    <dbReference type="NCBI Taxonomy" id="322104"/>
    <lineage>
        <taxon>Eukaryota</taxon>
        <taxon>Fungi</taxon>
        <taxon>Dikarya</taxon>
        <taxon>Ascomycota</taxon>
        <taxon>Saccharomycotina</taxon>
        <taxon>Pichiomycetes</taxon>
        <taxon>Debaryomycetaceae</taxon>
        <taxon>Scheffersomyces</taxon>
    </lineage>
</organism>
<dbReference type="PANTHER" id="PTHR36986:SF1">
    <property type="entry name" value="UPF0643 PROTEIN PB2B2.08"/>
    <property type="match status" value="1"/>
</dbReference>
<dbReference type="OMA" id="VWRSRED"/>
<reference evidence="1 2" key="1">
    <citation type="journal article" date="2007" name="Nat. Biotechnol.">
        <title>Genome sequence of the lignocellulose-bioconverting and xylose-fermenting yeast Pichia stipitis.</title>
        <authorList>
            <person name="Jeffries T.W."/>
            <person name="Grigoriev I.V."/>
            <person name="Grimwood J."/>
            <person name="Laplaza J.M."/>
            <person name="Aerts A."/>
            <person name="Salamov A."/>
            <person name="Schmutz J."/>
            <person name="Lindquist E."/>
            <person name="Dehal P."/>
            <person name="Shapiro H."/>
            <person name="Jin Y.S."/>
            <person name="Passoth V."/>
            <person name="Richardson P.M."/>
        </authorList>
    </citation>
    <scope>NUCLEOTIDE SEQUENCE [LARGE SCALE GENOMIC DNA]</scope>
    <source>
        <strain evidence="2">ATCC 58785 / CBS 6054 / NBRC 10063 / NRRL Y-11545</strain>
    </source>
</reference>
<dbReference type="KEGG" id="pic:PICST_88266"/>
<keyword evidence="2" id="KW-1185">Reference proteome</keyword>
<dbReference type="eggNOG" id="ENOG502S1N8">
    <property type="taxonomic scope" value="Eukaryota"/>
</dbReference>
<evidence type="ECO:0000313" key="2">
    <source>
        <dbReference type="Proteomes" id="UP000002258"/>
    </source>
</evidence>
<gene>
    <name evidence="1" type="ORF">PICST_88266</name>
</gene>
<dbReference type="GeneID" id="4838235"/>
<dbReference type="AlphaFoldDB" id="A3LS17"/>
<dbReference type="Proteomes" id="UP000002258">
    <property type="component" value="Chromosome 3"/>
</dbReference>
<dbReference type="OrthoDB" id="2140489at2759"/>
<dbReference type="InParanoid" id="A3LS17"/>